<dbReference type="InterPro" id="IPR036861">
    <property type="entry name" value="Endochitinase-like_sf"/>
</dbReference>
<evidence type="ECO:0000256" key="4">
    <source>
        <dbReference type="SAM" id="Phobius"/>
    </source>
</evidence>
<keyword evidence="4" id="KW-0472">Membrane</keyword>
<keyword evidence="1 3" id="KW-0147">Chitin-binding</keyword>
<dbReference type="InterPro" id="IPR001153">
    <property type="entry name" value="Barwin_dom"/>
</dbReference>
<comment type="caution">
    <text evidence="3">Lacks conserved residue(s) required for the propagation of feature annotation.</text>
</comment>
<dbReference type="PROSITE" id="PS51257">
    <property type="entry name" value="PROKAR_LIPOPROTEIN"/>
    <property type="match status" value="1"/>
</dbReference>
<dbReference type="GO" id="GO:0042742">
    <property type="term" value="P:defense response to bacterium"/>
    <property type="evidence" value="ECO:0007669"/>
    <property type="project" value="InterPro"/>
</dbReference>
<gene>
    <name evidence="7" type="ORF">LTRI10_LOCUS15699</name>
</gene>
<organism evidence="7 8">
    <name type="scientific">Linum trigynum</name>
    <dbReference type="NCBI Taxonomy" id="586398"/>
    <lineage>
        <taxon>Eukaryota</taxon>
        <taxon>Viridiplantae</taxon>
        <taxon>Streptophyta</taxon>
        <taxon>Embryophyta</taxon>
        <taxon>Tracheophyta</taxon>
        <taxon>Spermatophyta</taxon>
        <taxon>Magnoliopsida</taxon>
        <taxon>eudicotyledons</taxon>
        <taxon>Gunneridae</taxon>
        <taxon>Pentapetalae</taxon>
        <taxon>rosids</taxon>
        <taxon>fabids</taxon>
        <taxon>Malpighiales</taxon>
        <taxon>Linaceae</taxon>
        <taxon>Linum</taxon>
    </lineage>
</organism>
<feature type="disulfide bond" evidence="3">
    <location>
        <begin position="59"/>
        <end position="73"/>
    </location>
</feature>
<name>A0AAV2DLC4_9ROSI</name>
<keyword evidence="8" id="KW-1185">Reference proteome</keyword>
<accession>A0AAV2DLC4</accession>
<dbReference type="InterPro" id="IPR044301">
    <property type="entry name" value="PR4"/>
</dbReference>
<feature type="domain" description="Chitin-binding type-1" evidence="5">
    <location>
        <begin position="40"/>
        <end position="84"/>
    </location>
</feature>
<feature type="disulfide bond" evidence="3">
    <location>
        <begin position="54"/>
        <end position="66"/>
    </location>
</feature>
<dbReference type="GO" id="GO:0050832">
    <property type="term" value="P:defense response to fungus"/>
    <property type="evidence" value="ECO:0007669"/>
    <property type="project" value="InterPro"/>
</dbReference>
<evidence type="ECO:0008006" key="9">
    <source>
        <dbReference type="Google" id="ProtNLM"/>
    </source>
</evidence>
<evidence type="ECO:0000313" key="7">
    <source>
        <dbReference type="EMBL" id="CAL1373786.1"/>
    </source>
</evidence>
<dbReference type="SUPFAM" id="SSF57016">
    <property type="entry name" value="Plant lectins/antimicrobial peptides"/>
    <property type="match status" value="1"/>
</dbReference>
<evidence type="ECO:0000259" key="5">
    <source>
        <dbReference type="PROSITE" id="PS50941"/>
    </source>
</evidence>
<dbReference type="PROSITE" id="PS51174">
    <property type="entry name" value="BARWIN_3"/>
    <property type="match status" value="1"/>
</dbReference>
<dbReference type="GO" id="GO:0008061">
    <property type="term" value="F:chitin binding"/>
    <property type="evidence" value="ECO:0007669"/>
    <property type="project" value="UniProtKB-UniRule"/>
</dbReference>
<proteinExistence type="predicted"/>
<dbReference type="InterPro" id="IPR001002">
    <property type="entry name" value="Chitin-bd_1"/>
</dbReference>
<evidence type="ECO:0000259" key="6">
    <source>
        <dbReference type="PROSITE" id="PS51174"/>
    </source>
</evidence>
<dbReference type="AlphaFoldDB" id="A0AAV2DLC4"/>
<evidence type="ECO:0000313" key="8">
    <source>
        <dbReference type="Proteomes" id="UP001497516"/>
    </source>
</evidence>
<dbReference type="Gene3D" id="3.30.60.10">
    <property type="entry name" value="Endochitinase-like"/>
    <property type="match status" value="1"/>
</dbReference>
<dbReference type="Gene3D" id="2.40.40.10">
    <property type="entry name" value="RlpA-like domain"/>
    <property type="match status" value="1"/>
</dbReference>
<dbReference type="PANTHER" id="PTHR46351:SF3">
    <property type="entry name" value="WOUND-INDUCED PROTEIN WIN2"/>
    <property type="match status" value="1"/>
</dbReference>
<dbReference type="Pfam" id="PF00967">
    <property type="entry name" value="Barwin"/>
    <property type="match status" value="1"/>
</dbReference>
<protein>
    <recommendedName>
        <fullName evidence="9">Chitin-binding type-1 domain-containing protein</fullName>
    </recommendedName>
</protein>
<dbReference type="Proteomes" id="UP001497516">
    <property type="component" value="Chromosome 3"/>
</dbReference>
<keyword evidence="4" id="KW-0812">Transmembrane</keyword>
<feature type="domain" description="Barwin" evidence="6">
    <location>
        <begin position="194"/>
        <end position="257"/>
    </location>
</feature>
<sequence length="257" mass="28285">MVMERRHGLGLHAIDHIAATIIAFIILQIVASSCTAERADHRCGQYPNQTWATCDSGRCCSRALYCGDTYKHCNLGFCWYQCREVPSPDSDRQSDLYDQVAETGGGALTRLVNATYNDNPYLNLNVSDGDHELLKVQAADNASSSSSSSSPSSSSLLSCERSLSRLPLASRYKYPFAALRAPQLQNNITTATRCGRCLKVTNLGVRGLPNQVKVRIAHEHNKQGLELDFNTFKKLDINGSTGIAEGRLLVKYQFDSC</sequence>
<feature type="disulfide bond" evidence="3">
    <location>
        <begin position="78"/>
        <end position="82"/>
    </location>
</feature>
<dbReference type="InterPro" id="IPR036908">
    <property type="entry name" value="RlpA-like_sf"/>
</dbReference>
<feature type="transmembrane region" description="Helical" evidence="4">
    <location>
        <begin position="12"/>
        <end position="31"/>
    </location>
</feature>
<dbReference type="GO" id="GO:0004540">
    <property type="term" value="F:RNA nuclease activity"/>
    <property type="evidence" value="ECO:0007669"/>
    <property type="project" value="InterPro"/>
</dbReference>
<dbReference type="SUPFAM" id="SSF50685">
    <property type="entry name" value="Barwin-like endoglucanases"/>
    <property type="match status" value="1"/>
</dbReference>
<keyword evidence="4" id="KW-1133">Transmembrane helix</keyword>
<dbReference type="PROSITE" id="PS50941">
    <property type="entry name" value="CHIT_BIND_I_2"/>
    <property type="match status" value="1"/>
</dbReference>
<evidence type="ECO:0000256" key="3">
    <source>
        <dbReference type="PROSITE-ProRule" id="PRU00261"/>
    </source>
</evidence>
<dbReference type="PANTHER" id="PTHR46351">
    <property type="entry name" value="WOUND-INDUCED PROTEIN WIN2"/>
    <property type="match status" value="1"/>
</dbReference>
<evidence type="ECO:0000256" key="2">
    <source>
        <dbReference type="ARBA" id="ARBA00023157"/>
    </source>
</evidence>
<reference evidence="7 8" key="1">
    <citation type="submission" date="2024-04" db="EMBL/GenBank/DDBJ databases">
        <authorList>
            <person name="Fracassetti M."/>
        </authorList>
    </citation>
    <scope>NUCLEOTIDE SEQUENCE [LARGE SCALE GENOMIC DNA]</scope>
</reference>
<evidence type="ECO:0000256" key="1">
    <source>
        <dbReference type="ARBA" id="ARBA00022669"/>
    </source>
</evidence>
<dbReference type="EMBL" id="OZ034816">
    <property type="protein sequence ID" value="CAL1373786.1"/>
    <property type="molecule type" value="Genomic_DNA"/>
</dbReference>
<keyword evidence="2 3" id="KW-1015">Disulfide bond</keyword>